<organism evidence="6 7">
    <name type="scientific">Kribbella sancticallisti</name>
    <dbReference type="NCBI Taxonomy" id="460087"/>
    <lineage>
        <taxon>Bacteria</taxon>
        <taxon>Bacillati</taxon>
        <taxon>Actinomycetota</taxon>
        <taxon>Actinomycetes</taxon>
        <taxon>Propionibacteriales</taxon>
        <taxon>Kribbellaceae</taxon>
        <taxon>Kribbella</taxon>
    </lineage>
</organism>
<feature type="DNA-binding region" description="H-T-H motif" evidence="4">
    <location>
        <begin position="46"/>
        <end position="65"/>
    </location>
</feature>
<proteinExistence type="predicted"/>
<keyword evidence="3" id="KW-0804">Transcription</keyword>
<dbReference type="InterPro" id="IPR009057">
    <property type="entry name" value="Homeodomain-like_sf"/>
</dbReference>
<name>A0ABP4NLX0_9ACTN</name>
<gene>
    <name evidence="6" type="ORF">GCM10009789_15090</name>
</gene>
<dbReference type="EMBL" id="BAAAOS010000014">
    <property type="protein sequence ID" value="GAA1562975.1"/>
    <property type="molecule type" value="Genomic_DNA"/>
</dbReference>
<dbReference type="Gene3D" id="1.10.10.60">
    <property type="entry name" value="Homeodomain-like"/>
    <property type="match status" value="1"/>
</dbReference>
<dbReference type="Pfam" id="PF00440">
    <property type="entry name" value="TetR_N"/>
    <property type="match status" value="1"/>
</dbReference>
<evidence type="ECO:0000313" key="7">
    <source>
        <dbReference type="Proteomes" id="UP001500393"/>
    </source>
</evidence>
<evidence type="ECO:0000313" key="6">
    <source>
        <dbReference type="EMBL" id="GAA1562975.1"/>
    </source>
</evidence>
<keyword evidence="7" id="KW-1185">Reference proteome</keyword>
<protein>
    <submittedName>
        <fullName evidence="6">TetR/AcrR family transcriptional regulator</fullName>
    </submittedName>
</protein>
<keyword evidence="2 4" id="KW-0238">DNA-binding</keyword>
<keyword evidence="1" id="KW-0805">Transcription regulation</keyword>
<dbReference type="Gene3D" id="1.10.357.10">
    <property type="entry name" value="Tetracycline Repressor, domain 2"/>
    <property type="match status" value="1"/>
</dbReference>
<reference evidence="7" key="1">
    <citation type="journal article" date="2019" name="Int. J. Syst. Evol. Microbiol.">
        <title>The Global Catalogue of Microorganisms (GCM) 10K type strain sequencing project: providing services to taxonomists for standard genome sequencing and annotation.</title>
        <authorList>
            <consortium name="The Broad Institute Genomics Platform"/>
            <consortium name="The Broad Institute Genome Sequencing Center for Infectious Disease"/>
            <person name="Wu L."/>
            <person name="Ma J."/>
        </authorList>
    </citation>
    <scope>NUCLEOTIDE SEQUENCE [LARGE SCALE GENOMIC DNA]</scope>
    <source>
        <strain evidence="7">JCM 14969</strain>
    </source>
</reference>
<dbReference type="Proteomes" id="UP001500393">
    <property type="component" value="Unassembled WGS sequence"/>
</dbReference>
<dbReference type="SUPFAM" id="SSF48498">
    <property type="entry name" value="Tetracyclin repressor-like, C-terminal domain"/>
    <property type="match status" value="1"/>
</dbReference>
<dbReference type="PROSITE" id="PS50977">
    <property type="entry name" value="HTH_TETR_2"/>
    <property type="match status" value="1"/>
</dbReference>
<feature type="domain" description="HTH tetR-type" evidence="5">
    <location>
        <begin position="23"/>
        <end position="83"/>
    </location>
</feature>
<evidence type="ECO:0000259" key="5">
    <source>
        <dbReference type="PROSITE" id="PS50977"/>
    </source>
</evidence>
<evidence type="ECO:0000256" key="1">
    <source>
        <dbReference type="ARBA" id="ARBA00023015"/>
    </source>
</evidence>
<evidence type="ECO:0000256" key="2">
    <source>
        <dbReference type="ARBA" id="ARBA00023125"/>
    </source>
</evidence>
<accession>A0ABP4NLX0</accession>
<dbReference type="InterPro" id="IPR001647">
    <property type="entry name" value="HTH_TetR"/>
</dbReference>
<evidence type="ECO:0000256" key="4">
    <source>
        <dbReference type="PROSITE-ProRule" id="PRU00335"/>
    </source>
</evidence>
<dbReference type="InterPro" id="IPR036271">
    <property type="entry name" value="Tet_transcr_reg_TetR-rel_C_sf"/>
</dbReference>
<dbReference type="PRINTS" id="PR00455">
    <property type="entry name" value="HTHTETR"/>
</dbReference>
<comment type="caution">
    <text evidence="6">The sequence shown here is derived from an EMBL/GenBank/DDBJ whole genome shotgun (WGS) entry which is preliminary data.</text>
</comment>
<dbReference type="PANTHER" id="PTHR30055:SF148">
    <property type="entry name" value="TETR-FAMILY TRANSCRIPTIONAL REGULATOR"/>
    <property type="match status" value="1"/>
</dbReference>
<evidence type="ECO:0000256" key="3">
    <source>
        <dbReference type="ARBA" id="ARBA00023163"/>
    </source>
</evidence>
<dbReference type="PANTHER" id="PTHR30055">
    <property type="entry name" value="HTH-TYPE TRANSCRIPTIONAL REGULATOR RUTR"/>
    <property type="match status" value="1"/>
</dbReference>
<sequence>MIVNETNRIVSFVKSPDSNRRSDRARTAILAAATASVAEIGYAKTTIEGIAGRAGVGKQTIYRWWSSKGAVVLDALLAEQAEIELPDTGDFTADLRTVLRATVDEFADPGISATLRALMIDMQNDPALSERVMERMLGPQLDATKRRLESAQEAGQISADLDLDVAVEMFFGPIYHRWILQTMPLDRAYADSLTTLAVRALG</sequence>
<dbReference type="InterPro" id="IPR011075">
    <property type="entry name" value="TetR_C"/>
</dbReference>
<dbReference type="InterPro" id="IPR050109">
    <property type="entry name" value="HTH-type_TetR-like_transc_reg"/>
</dbReference>
<dbReference type="SUPFAM" id="SSF46689">
    <property type="entry name" value="Homeodomain-like"/>
    <property type="match status" value="1"/>
</dbReference>
<dbReference type="Pfam" id="PF16859">
    <property type="entry name" value="TetR_C_11"/>
    <property type="match status" value="1"/>
</dbReference>